<feature type="chain" id="PRO_5004100999" evidence="1">
    <location>
        <begin position="19"/>
        <end position="121"/>
    </location>
</feature>
<evidence type="ECO:0000313" key="3">
    <source>
        <dbReference type="Proteomes" id="UP000011976"/>
    </source>
</evidence>
<dbReference type="AlphaFoldDB" id="M9MGT6"/>
<organism evidence="2 3">
    <name type="scientific">Pseudozyma antarctica (strain T-34)</name>
    <name type="common">Yeast</name>
    <name type="synonym">Candida antarctica</name>
    <dbReference type="NCBI Taxonomy" id="1151754"/>
    <lineage>
        <taxon>Eukaryota</taxon>
        <taxon>Fungi</taxon>
        <taxon>Dikarya</taxon>
        <taxon>Basidiomycota</taxon>
        <taxon>Ustilaginomycotina</taxon>
        <taxon>Ustilaginomycetes</taxon>
        <taxon>Ustilaginales</taxon>
        <taxon>Ustilaginaceae</taxon>
        <taxon>Moesziomyces</taxon>
    </lineage>
</organism>
<keyword evidence="1" id="KW-0732">Signal</keyword>
<reference evidence="3" key="1">
    <citation type="journal article" date="2013" name="Genome Announc.">
        <title>Genome sequence of the basidiomycetous yeast Pseudozyma antarctica T-34, a producer of the glycolipid biosurfactants mannosylerythritol lipids.</title>
        <authorList>
            <person name="Morita T."/>
            <person name="Koike H."/>
            <person name="Koyama Y."/>
            <person name="Hagiwara H."/>
            <person name="Ito E."/>
            <person name="Fukuoka T."/>
            <person name="Imura T."/>
            <person name="Machida M."/>
            <person name="Kitamoto D."/>
        </authorList>
    </citation>
    <scope>NUCLEOTIDE SEQUENCE [LARGE SCALE GENOMIC DNA]</scope>
    <source>
        <strain evidence="3">T-34</strain>
    </source>
</reference>
<dbReference type="OrthoDB" id="2556314at2759"/>
<proteinExistence type="predicted"/>
<dbReference type="STRING" id="1151754.M9MGT6"/>
<name>M9MGT6_PSEA3</name>
<sequence>MNLVSAFVFLLLAWLGQSVVVRRQWDVPLVVVGNYQSGSNLQAGNDNVQTVANSVNVHGNNNAVSSNSVGTTAATSIIQPAAQEDSDDDGLEAEVEATIRHLQAALARSRSGHYNLHTHRQ</sequence>
<evidence type="ECO:0000256" key="1">
    <source>
        <dbReference type="SAM" id="SignalP"/>
    </source>
</evidence>
<evidence type="ECO:0000313" key="2">
    <source>
        <dbReference type="EMBL" id="GAC75492.1"/>
    </source>
</evidence>
<feature type="signal peptide" evidence="1">
    <location>
        <begin position="1"/>
        <end position="18"/>
    </location>
</feature>
<gene>
    <name evidence="2" type="ORF">PANT_16c00008</name>
</gene>
<dbReference type="EMBL" id="DF196782">
    <property type="protein sequence ID" value="GAC75492.1"/>
    <property type="molecule type" value="Genomic_DNA"/>
</dbReference>
<protein>
    <submittedName>
        <fullName evidence="2">Uncharacterized protein</fullName>
    </submittedName>
</protein>
<dbReference type="Proteomes" id="UP000011976">
    <property type="component" value="Unassembled WGS sequence"/>
</dbReference>
<accession>M9MGT6</accession>